<keyword evidence="16" id="KW-1185">Reference proteome</keyword>
<keyword evidence="8" id="KW-0249">Electron transport</keyword>
<evidence type="ECO:0000256" key="2">
    <source>
        <dbReference type="ARBA" id="ARBA00004651"/>
    </source>
</evidence>
<evidence type="ECO:0000256" key="8">
    <source>
        <dbReference type="ARBA" id="ARBA00022982"/>
    </source>
</evidence>
<keyword evidence="10" id="KW-0408">Iron</keyword>
<keyword evidence="9 13" id="KW-1133">Transmembrane helix</keyword>
<comment type="caution">
    <text evidence="15">The sequence shown here is derived from an EMBL/GenBank/DDBJ whole genome shotgun (WGS) entry which is preliminary data.</text>
</comment>
<keyword evidence="11 13" id="KW-0472">Membrane</keyword>
<dbReference type="InterPro" id="IPR011577">
    <property type="entry name" value="Cyt_b561_bac/Ni-Hgenase"/>
</dbReference>
<dbReference type="Proteomes" id="UP000571554">
    <property type="component" value="Unassembled WGS sequence"/>
</dbReference>
<dbReference type="GO" id="GO:0009055">
    <property type="term" value="F:electron transfer activity"/>
    <property type="evidence" value="ECO:0007669"/>
    <property type="project" value="InterPro"/>
</dbReference>
<organism evidence="15 16">
    <name type="scientific">Paraburkholderia bannensis</name>
    <dbReference type="NCBI Taxonomy" id="765414"/>
    <lineage>
        <taxon>Bacteria</taxon>
        <taxon>Pseudomonadati</taxon>
        <taxon>Pseudomonadota</taxon>
        <taxon>Betaproteobacteria</taxon>
        <taxon>Burkholderiales</taxon>
        <taxon>Burkholderiaceae</taxon>
        <taxon>Paraburkholderia</taxon>
    </lineage>
</organism>
<name>A0A7W9WTA2_9BURK</name>
<dbReference type="GO" id="GO:0005886">
    <property type="term" value="C:plasma membrane"/>
    <property type="evidence" value="ECO:0007669"/>
    <property type="project" value="UniProtKB-SubCell"/>
</dbReference>
<feature type="transmembrane region" description="Helical" evidence="13">
    <location>
        <begin position="15"/>
        <end position="35"/>
    </location>
</feature>
<keyword evidence="5" id="KW-0349">Heme</keyword>
<keyword evidence="4" id="KW-1003">Cell membrane</keyword>
<evidence type="ECO:0000256" key="1">
    <source>
        <dbReference type="ARBA" id="ARBA00001970"/>
    </source>
</evidence>
<accession>A0A7W9WTA2</accession>
<dbReference type="EMBL" id="JACHBW010000008">
    <property type="protein sequence ID" value="MBB6103137.1"/>
    <property type="molecule type" value="Genomic_DNA"/>
</dbReference>
<dbReference type="Pfam" id="PF01292">
    <property type="entry name" value="Ni_hydr_CYTB"/>
    <property type="match status" value="1"/>
</dbReference>
<dbReference type="SUPFAM" id="SSF81342">
    <property type="entry name" value="Transmembrane di-heme cytochromes"/>
    <property type="match status" value="1"/>
</dbReference>
<evidence type="ECO:0000256" key="12">
    <source>
        <dbReference type="ARBA" id="ARBA00037975"/>
    </source>
</evidence>
<evidence type="ECO:0000256" key="5">
    <source>
        <dbReference type="ARBA" id="ARBA00022617"/>
    </source>
</evidence>
<comment type="subcellular location">
    <subcellularLocation>
        <location evidence="2">Cell membrane</location>
        <topology evidence="2">Multi-pass membrane protein</topology>
    </subcellularLocation>
</comment>
<keyword evidence="7" id="KW-0479">Metal-binding</keyword>
<dbReference type="AlphaFoldDB" id="A0A7W9WTA2"/>
<dbReference type="InterPro" id="IPR016174">
    <property type="entry name" value="Di-haem_cyt_TM"/>
</dbReference>
<gene>
    <name evidence="15" type="ORF">F4827_002992</name>
</gene>
<comment type="similarity">
    <text evidence="12">Belongs to the cytochrome b561 family.</text>
</comment>
<dbReference type="GO" id="GO:0022904">
    <property type="term" value="P:respiratory electron transport chain"/>
    <property type="evidence" value="ECO:0007669"/>
    <property type="project" value="InterPro"/>
</dbReference>
<evidence type="ECO:0000256" key="13">
    <source>
        <dbReference type="SAM" id="Phobius"/>
    </source>
</evidence>
<evidence type="ECO:0000256" key="6">
    <source>
        <dbReference type="ARBA" id="ARBA00022692"/>
    </source>
</evidence>
<evidence type="ECO:0000313" key="15">
    <source>
        <dbReference type="EMBL" id="MBB6103137.1"/>
    </source>
</evidence>
<evidence type="ECO:0000313" key="16">
    <source>
        <dbReference type="Proteomes" id="UP000571554"/>
    </source>
</evidence>
<protein>
    <submittedName>
        <fullName evidence="15">Cytochrome b561</fullName>
    </submittedName>
</protein>
<feature type="transmembrane region" description="Helical" evidence="13">
    <location>
        <begin position="47"/>
        <end position="67"/>
    </location>
</feature>
<evidence type="ECO:0000259" key="14">
    <source>
        <dbReference type="Pfam" id="PF01292"/>
    </source>
</evidence>
<evidence type="ECO:0000256" key="11">
    <source>
        <dbReference type="ARBA" id="ARBA00023136"/>
    </source>
</evidence>
<keyword evidence="6 13" id="KW-0812">Transmembrane</keyword>
<evidence type="ECO:0000256" key="9">
    <source>
        <dbReference type="ARBA" id="ARBA00022989"/>
    </source>
</evidence>
<feature type="transmembrane region" description="Helical" evidence="13">
    <location>
        <begin position="145"/>
        <end position="166"/>
    </location>
</feature>
<dbReference type="RefSeq" id="WP_183724668.1">
    <property type="nucleotide sequence ID" value="NZ_JACHBW010000008.1"/>
</dbReference>
<evidence type="ECO:0000256" key="3">
    <source>
        <dbReference type="ARBA" id="ARBA00022448"/>
    </source>
</evidence>
<dbReference type="PANTHER" id="PTHR30529">
    <property type="entry name" value="CYTOCHROME B561"/>
    <property type="match status" value="1"/>
</dbReference>
<keyword evidence="3" id="KW-0813">Transport</keyword>
<feature type="transmembrane region" description="Helical" evidence="13">
    <location>
        <begin position="87"/>
        <end position="106"/>
    </location>
</feature>
<feature type="domain" description="Cytochrome b561 bacterial/Ni-hydrogenase" evidence="14">
    <location>
        <begin position="8"/>
        <end position="176"/>
    </location>
</feature>
<evidence type="ECO:0000256" key="10">
    <source>
        <dbReference type="ARBA" id="ARBA00023004"/>
    </source>
</evidence>
<dbReference type="InterPro" id="IPR052168">
    <property type="entry name" value="Cytochrome_b561_oxidase"/>
</dbReference>
<evidence type="ECO:0000256" key="4">
    <source>
        <dbReference type="ARBA" id="ARBA00022475"/>
    </source>
</evidence>
<evidence type="ECO:0000256" key="7">
    <source>
        <dbReference type="ARBA" id="ARBA00022723"/>
    </source>
</evidence>
<dbReference type="GO" id="GO:0020037">
    <property type="term" value="F:heme binding"/>
    <property type="evidence" value="ECO:0007669"/>
    <property type="project" value="TreeGrafter"/>
</dbReference>
<dbReference type="Gene3D" id="1.20.950.20">
    <property type="entry name" value="Transmembrane di-heme cytochromes, Chain C"/>
    <property type="match status" value="1"/>
</dbReference>
<reference evidence="15 16" key="1">
    <citation type="submission" date="2020-08" db="EMBL/GenBank/DDBJ databases">
        <title>Above-ground endophytic microbial communities from plants in different locations in the United States.</title>
        <authorList>
            <person name="Frank C."/>
        </authorList>
    </citation>
    <scope>NUCLEOTIDE SEQUENCE [LARGE SCALE GENOMIC DNA]</scope>
    <source>
        <strain evidence="15 16">WP4_2_2</strain>
    </source>
</reference>
<comment type="cofactor">
    <cofactor evidence="1">
        <name>heme b</name>
        <dbReference type="ChEBI" id="CHEBI:60344"/>
    </cofactor>
</comment>
<dbReference type="GO" id="GO:0046872">
    <property type="term" value="F:metal ion binding"/>
    <property type="evidence" value="ECO:0007669"/>
    <property type="project" value="UniProtKB-KW"/>
</dbReference>
<sequence length="176" mass="18945">MHAAANTRYDTTARLLHWLVVLLVAAQFVIGWTMPDVHRDTKPIGEIAWHLGVGTALLAVMACRIAWRATHQPPPQNLPKAIRAISALTHGALYILLLAVPLLGWINASSRAWAVKLGGLAALPSLSPAGSAFGHSMGDVHSALAWALLVLIGLHIAGALYHRFVLGDRVLQRMMP</sequence>
<proteinExistence type="inferred from homology"/>
<dbReference type="PANTHER" id="PTHR30529:SF1">
    <property type="entry name" value="CYTOCHROME B561 HOMOLOG 2"/>
    <property type="match status" value="1"/>
</dbReference>